<dbReference type="InterPro" id="IPR000182">
    <property type="entry name" value="GNAT_dom"/>
</dbReference>
<feature type="domain" description="N-acetyltransferase" evidence="1">
    <location>
        <begin position="1"/>
        <end position="148"/>
    </location>
</feature>
<dbReference type="Gene3D" id="3.40.630.30">
    <property type="match status" value="1"/>
</dbReference>
<dbReference type="PANTHER" id="PTHR43617:SF34">
    <property type="entry name" value="PUTATIVE-RELATED"/>
    <property type="match status" value="1"/>
</dbReference>
<accession>A0A223KPR2</accession>
<dbReference type="PROSITE" id="PS51186">
    <property type="entry name" value="GNAT"/>
    <property type="match status" value="1"/>
</dbReference>
<dbReference type="AlphaFoldDB" id="A0A223KPR2"/>
<dbReference type="GO" id="GO:0016747">
    <property type="term" value="F:acyltransferase activity, transferring groups other than amino-acyl groups"/>
    <property type="evidence" value="ECO:0007669"/>
    <property type="project" value="InterPro"/>
</dbReference>
<keyword evidence="3" id="KW-1185">Reference proteome</keyword>
<dbReference type="CDD" id="cd04301">
    <property type="entry name" value="NAT_SF"/>
    <property type="match status" value="1"/>
</dbReference>
<dbReference type="SUPFAM" id="SSF55729">
    <property type="entry name" value="Acyl-CoA N-acyltransferases (Nat)"/>
    <property type="match status" value="1"/>
</dbReference>
<proteinExistence type="predicted"/>
<dbReference type="PANTHER" id="PTHR43617">
    <property type="entry name" value="L-AMINO ACID N-ACETYLTRANSFERASE"/>
    <property type="match status" value="1"/>
</dbReference>
<gene>
    <name evidence="2" type="ORF">BC6307_08935</name>
</gene>
<dbReference type="Proteomes" id="UP000215224">
    <property type="component" value="Chromosome"/>
</dbReference>
<name>A0A223KPR2_9BACI</name>
<reference evidence="2 3" key="1">
    <citation type="submission" date="2016-12" db="EMBL/GenBank/DDBJ databases">
        <title>The whole genome sequencing and assembly of Bacillus cohnii DSM 6307T strain.</title>
        <authorList>
            <person name="Lee Y.-J."/>
            <person name="Yi H."/>
            <person name="Bahn Y.-S."/>
            <person name="Kim J.F."/>
            <person name="Lee D.-W."/>
        </authorList>
    </citation>
    <scope>NUCLEOTIDE SEQUENCE [LARGE SCALE GENOMIC DNA]</scope>
    <source>
        <strain evidence="2 3">DSM 6307</strain>
    </source>
</reference>
<sequence>MIRLEKVSSVNFRQCINLKVAKDQEQFIAPNMYTIAEAYVEEHLIPYAIMVEEEVVGLLATENIPDEMEEDRFWIPRFMIGEKYQRKGYGKEAMQEIIQNLAKDPTCYRIRLSVVPDNKQAMNFYKNIGFISTGIIAHGEEIMEYIVK</sequence>
<dbReference type="InterPro" id="IPR016181">
    <property type="entry name" value="Acyl_CoA_acyltransferase"/>
</dbReference>
<evidence type="ECO:0000313" key="2">
    <source>
        <dbReference type="EMBL" id="AST91396.1"/>
    </source>
</evidence>
<dbReference type="STRING" id="1314751.GCA_001591425_04093"/>
<dbReference type="KEGG" id="bcoh:BC6307_08935"/>
<dbReference type="InterPro" id="IPR050276">
    <property type="entry name" value="MshD_Acetyltransferase"/>
</dbReference>
<dbReference type="RefSeq" id="WP_066420170.1">
    <property type="nucleotide sequence ID" value="NZ_CP018866.1"/>
</dbReference>
<evidence type="ECO:0000313" key="3">
    <source>
        <dbReference type="Proteomes" id="UP000215224"/>
    </source>
</evidence>
<dbReference type="EMBL" id="CP018866">
    <property type="protein sequence ID" value="AST91396.1"/>
    <property type="molecule type" value="Genomic_DNA"/>
</dbReference>
<dbReference type="Pfam" id="PF00583">
    <property type="entry name" value="Acetyltransf_1"/>
    <property type="match status" value="1"/>
</dbReference>
<protein>
    <recommendedName>
        <fullName evidence="1">N-acetyltransferase domain-containing protein</fullName>
    </recommendedName>
</protein>
<evidence type="ECO:0000259" key="1">
    <source>
        <dbReference type="PROSITE" id="PS51186"/>
    </source>
</evidence>
<organism evidence="2 3">
    <name type="scientific">Sutcliffiella cohnii</name>
    <dbReference type="NCBI Taxonomy" id="33932"/>
    <lineage>
        <taxon>Bacteria</taxon>
        <taxon>Bacillati</taxon>
        <taxon>Bacillota</taxon>
        <taxon>Bacilli</taxon>
        <taxon>Bacillales</taxon>
        <taxon>Bacillaceae</taxon>
        <taxon>Sutcliffiella</taxon>
    </lineage>
</organism>